<sequence>MKMQQQKGFTLIELMIVVAIIGILAAIAIPQYNIYVARTQLQESNQLLNGLAPDIEDCVARRGFDACSTRNGYQSREEFAEVLGVQTDGQHGAITDVEWSGDQVDITYAIGDDGIRNEATSNHPELDNVTVTWTYANIADAGDAPLYEWHCDGGDGVSGGNATDAGWRERYVRGLCEPD</sequence>
<dbReference type="Pfam" id="PF07963">
    <property type="entry name" value="N_methyl"/>
    <property type="match status" value="1"/>
</dbReference>
<dbReference type="EMBL" id="JAYGII010000004">
    <property type="protein sequence ID" value="MEA5444822.1"/>
    <property type="molecule type" value="Genomic_DNA"/>
</dbReference>
<dbReference type="SUPFAM" id="SSF54523">
    <property type="entry name" value="Pili subunits"/>
    <property type="match status" value="1"/>
</dbReference>
<dbReference type="PANTHER" id="PTHR30093">
    <property type="entry name" value="GENERAL SECRETION PATHWAY PROTEIN G"/>
    <property type="match status" value="1"/>
</dbReference>
<dbReference type="PANTHER" id="PTHR30093:SF34">
    <property type="entry name" value="PREPILIN PEPTIDASE-DEPENDENT PROTEIN D"/>
    <property type="match status" value="1"/>
</dbReference>
<gene>
    <name evidence="4" type="ORF">VCB98_03205</name>
</gene>
<dbReference type="PROSITE" id="PS00409">
    <property type="entry name" value="PROKAR_NTER_METHYL"/>
    <property type="match status" value="1"/>
</dbReference>
<evidence type="ECO:0000313" key="5">
    <source>
        <dbReference type="Proteomes" id="UP001302316"/>
    </source>
</evidence>
<protein>
    <submittedName>
        <fullName evidence="4">Prepilin-type N-terminal cleavage/methylation domain-containing protein</fullName>
    </submittedName>
</protein>
<name>A0AAP6MLN1_9GAMM</name>
<comment type="caution">
    <text evidence="4">The sequence shown here is derived from an EMBL/GenBank/DDBJ whole genome shotgun (WGS) entry which is preliminary data.</text>
</comment>
<keyword evidence="3" id="KW-0472">Membrane</keyword>
<dbReference type="GO" id="GO:0044096">
    <property type="term" value="C:type IV pilus"/>
    <property type="evidence" value="ECO:0007669"/>
    <property type="project" value="TreeGrafter"/>
</dbReference>
<dbReference type="NCBIfam" id="TIGR02532">
    <property type="entry name" value="IV_pilin_GFxxxE"/>
    <property type="match status" value="1"/>
</dbReference>
<keyword evidence="3" id="KW-1133">Transmembrane helix</keyword>
<dbReference type="InterPro" id="IPR045584">
    <property type="entry name" value="Pilin-like"/>
</dbReference>
<dbReference type="Proteomes" id="UP001302316">
    <property type="component" value="Unassembled WGS sequence"/>
</dbReference>
<dbReference type="Gene3D" id="3.30.700.10">
    <property type="entry name" value="Glycoprotein, Type 4 Pilin"/>
    <property type="match status" value="1"/>
</dbReference>
<dbReference type="InterPro" id="IPR012902">
    <property type="entry name" value="N_methyl_site"/>
</dbReference>
<evidence type="ECO:0000313" key="4">
    <source>
        <dbReference type="EMBL" id="MEA5444822.1"/>
    </source>
</evidence>
<reference evidence="4 5" key="1">
    <citation type="submission" date="2023-12" db="EMBL/GenBank/DDBJ databases">
        <title>Whole-genome sequencing of halo(alkali)philic microorganisms from hypersaline lakes.</title>
        <authorList>
            <person name="Sorokin D.Y."/>
            <person name="Merkel A.Y."/>
            <person name="Messina E."/>
            <person name="Yakimov M."/>
        </authorList>
    </citation>
    <scope>NUCLEOTIDE SEQUENCE [LARGE SCALE GENOMIC DNA]</scope>
    <source>
        <strain evidence="4 5">AB-CW1</strain>
    </source>
</reference>
<evidence type="ECO:0000256" key="3">
    <source>
        <dbReference type="SAM" id="Phobius"/>
    </source>
</evidence>
<keyword evidence="3" id="KW-0812">Transmembrane</keyword>
<keyword evidence="2" id="KW-0488">Methylation</keyword>
<organism evidence="4 5">
    <name type="scientific">Natronospira elongata</name>
    <dbReference type="NCBI Taxonomy" id="3110268"/>
    <lineage>
        <taxon>Bacteria</taxon>
        <taxon>Pseudomonadati</taxon>
        <taxon>Pseudomonadota</taxon>
        <taxon>Gammaproteobacteria</taxon>
        <taxon>Natronospirales</taxon>
        <taxon>Natronospiraceae</taxon>
        <taxon>Natronospira</taxon>
    </lineage>
</organism>
<comment type="similarity">
    <text evidence="1">Belongs to the N-Me-Phe pilin family.</text>
</comment>
<keyword evidence="5" id="KW-1185">Reference proteome</keyword>
<proteinExistence type="inferred from homology"/>
<dbReference type="AlphaFoldDB" id="A0AAP6MLN1"/>
<evidence type="ECO:0000256" key="1">
    <source>
        <dbReference type="ARBA" id="ARBA00005233"/>
    </source>
</evidence>
<accession>A0AAP6MLN1</accession>
<dbReference type="GO" id="GO:0043107">
    <property type="term" value="P:type IV pilus-dependent motility"/>
    <property type="evidence" value="ECO:0007669"/>
    <property type="project" value="TreeGrafter"/>
</dbReference>
<feature type="transmembrane region" description="Helical" evidence="3">
    <location>
        <begin position="12"/>
        <end position="32"/>
    </location>
</feature>
<evidence type="ECO:0000256" key="2">
    <source>
        <dbReference type="ARBA" id="ARBA00022481"/>
    </source>
</evidence>